<dbReference type="InterPro" id="IPR000182">
    <property type="entry name" value="GNAT_dom"/>
</dbReference>
<dbReference type="CDD" id="cd04301">
    <property type="entry name" value="NAT_SF"/>
    <property type="match status" value="1"/>
</dbReference>
<sequence>MEIRETRAVDRTKLLALYPKAFPEEDLTAVVAALLDREDVLSLTAVAGDPIGHVAFTRCGPDRSGALLGPLAVSPDNQAAGIGTALVRAGFDRLTEGGVHQVFVLGDPSYYQRFGFEAEHSVEPPYALPAEWDGAWQSVSLAGRAPLPAGPLSLPAPWMDRSLWAP</sequence>
<dbReference type="EMBL" id="JBHRXI010000010">
    <property type="protein sequence ID" value="MFC3614406.1"/>
    <property type="molecule type" value="Genomic_DNA"/>
</dbReference>
<dbReference type="GO" id="GO:0016746">
    <property type="term" value="F:acyltransferase activity"/>
    <property type="evidence" value="ECO:0007669"/>
    <property type="project" value="UniProtKB-KW"/>
</dbReference>
<proteinExistence type="predicted"/>
<dbReference type="EC" id="2.3.-.-" evidence="2"/>
<dbReference type="Gene3D" id="3.40.630.30">
    <property type="match status" value="1"/>
</dbReference>
<evidence type="ECO:0000313" key="2">
    <source>
        <dbReference type="EMBL" id="MFC3614406.1"/>
    </source>
</evidence>
<name>A0ABV7TGE6_9RHOB</name>
<keyword evidence="3" id="KW-1185">Reference proteome</keyword>
<keyword evidence="2" id="KW-0808">Transferase</keyword>
<dbReference type="PROSITE" id="PS51186">
    <property type="entry name" value="GNAT"/>
    <property type="match status" value="1"/>
</dbReference>
<organism evidence="2 3">
    <name type="scientific">Lutimaribacter marinistellae</name>
    <dbReference type="NCBI Taxonomy" id="1820329"/>
    <lineage>
        <taxon>Bacteria</taxon>
        <taxon>Pseudomonadati</taxon>
        <taxon>Pseudomonadota</taxon>
        <taxon>Alphaproteobacteria</taxon>
        <taxon>Rhodobacterales</taxon>
        <taxon>Roseobacteraceae</taxon>
        <taxon>Lutimaribacter</taxon>
    </lineage>
</organism>
<evidence type="ECO:0000313" key="3">
    <source>
        <dbReference type="Proteomes" id="UP001595629"/>
    </source>
</evidence>
<gene>
    <name evidence="2" type="ORF">ACFORG_11585</name>
</gene>
<dbReference type="RefSeq" id="WP_386735624.1">
    <property type="nucleotide sequence ID" value="NZ_JBHRXI010000010.1"/>
</dbReference>
<keyword evidence="2" id="KW-0012">Acyltransferase</keyword>
<dbReference type="InterPro" id="IPR016181">
    <property type="entry name" value="Acyl_CoA_acyltransferase"/>
</dbReference>
<accession>A0ABV7TGE6</accession>
<comment type="caution">
    <text evidence="2">The sequence shown here is derived from an EMBL/GenBank/DDBJ whole genome shotgun (WGS) entry which is preliminary data.</text>
</comment>
<dbReference type="SUPFAM" id="SSF55729">
    <property type="entry name" value="Acyl-CoA N-acyltransferases (Nat)"/>
    <property type="match status" value="1"/>
</dbReference>
<dbReference type="Proteomes" id="UP001595629">
    <property type="component" value="Unassembled WGS sequence"/>
</dbReference>
<protein>
    <submittedName>
        <fullName evidence="2">GNAT family N-acetyltransferase</fullName>
        <ecNumber evidence="2">2.3.-.-</ecNumber>
    </submittedName>
</protein>
<reference evidence="3" key="1">
    <citation type="journal article" date="2019" name="Int. J. Syst. Evol. Microbiol.">
        <title>The Global Catalogue of Microorganisms (GCM) 10K type strain sequencing project: providing services to taxonomists for standard genome sequencing and annotation.</title>
        <authorList>
            <consortium name="The Broad Institute Genomics Platform"/>
            <consortium name="The Broad Institute Genome Sequencing Center for Infectious Disease"/>
            <person name="Wu L."/>
            <person name="Ma J."/>
        </authorList>
    </citation>
    <scope>NUCLEOTIDE SEQUENCE [LARGE SCALE GENOMIC DNA]</scope>
    <source>
        <strain evidence="3">KCTC 42911</strain>
    </source>
</reference>
<dbReference type="Pfam" id="PF13508">
    <property type="entry name" value="Acetyltransf_7"/>
    <property type="match status" value="1"/>
</dbReference>
<evidence type="ECO:0000259" key="1">
    <source>
        <dbReference type="PROSITE" id="PS51186"/>
    </source>
</evidence>
<feature type="domain" description="N-acetyltransferase" evidence="1">
    <location>
        <begin position="1"/>
        <end position="135"/>
    </location>
</feature>